<evidence type="ECO:0000313" key="2">
    <source>
        <dbReference type="Proteomes" id="UP000705379"/>
    </source>
</evidence>
<comment type="caution">
    <text evidence="1">The sequence shown here is derived from an EMBL/GenBank/DDBJ whole genome shotgun (WGS) entry which is preliminary data.</text>
</comment>
<evidence type="ECO:0000313" key="1">
    <source>
        <dbReference type="EMBL" id="MBS8258849.1"/>
    </source>
</evidence>
<sequence>MTIKRTIGERSPLFQKLLFSYRKRFQPAVIRMEHGIRLAVPKSLPEEMRKSLYKEQHELPELELILACLELGDKVLEIGSGVGMIATTCASICGAENVTCYEPNPSTRHVIQRNFDLNSLEVDLRSRALATQKGTIDFYFSDNIVSSSLIDQDFGGKTEVACDDIRDVIEELQPTAIVMDVEGAEIDLLPTATLSGVSKILVEMHPGIVGPEKVEELHACLERQGLHYRRDLCRSKVAYFER</sequence>
<dbReference type="NCBIfam" id="TIGR01444">
    <property type="entry name" value="fkbM_fam"/>
    <property type="match status" value="1"/>
</dbReference>
<proteinExistence type="predicted"/>
<dbReference type="EMBL" id="QTKU01000001">
    <property type="protein sequence ID" value="MBS8258849.1"/>
    <property type="molecule type" value="Genomic_DNA"/>
</dbReference>
<protein>
    <submittedName>
        <fullName evidence="1">FkbM family methyltransferase</fullName>
    </submittedName>
</protein>
<dbReference type="AlphaFoldDB" id="A0A944GR40"/>
<keyword evidence="1" id="KW-0808">Transferase</keyword>
<dbReference type="RefSeq" id="WP_213214592.1">
    <property type="nucleotide sequence ID" value="NZ_QTKU01000001.1"/>
</dbReference>
<dbReference type="GO" id="GO:0032259">
    <property type="term" value="P:methylation"/>
    <property type="evidence" value="ECO:0007669"/>
    <property type="project" value="UniProtKB-KW"/>
</dbReference>
<dbReference type="Proteomes" id="UP000705379">
    <property type="component" value="Unassembled WGS sequence"/>
</dbReference>
<dbReference type="PANTHER" id="PTHR34203:SF15">
    <property type="entry name" value="SLL1173 PROTEIN"/>
    <property type="match status" value="1"/>
</dbReference>
<name>A0A944GR40_9HYPH</name>
<accession>A0A944GR40</accession>
<dbReference type="InterPro" id="IPR006342">
    <property type="entry name" value="FkbM_mtfrase"/>
</dbReference>
<dbReference type="PANTHER" id="PTHR34203">
    <property type="entry name" value="METHYLTRANSFERASE, FKBM FAMILY PROTEIN"/>
    <property type="match status" value="1"/>
</dbReference>
<dbReference type="InterPro" id="IPR052514">
    <property type="entry name" value="SAM-dependent_MTase"/>
</dbReference>
<reference evidence="1" key="1">
    <citation type="submission" date="2018-08" db="EMBL/GenBank/DDBJ databases">
        <authorList>
            <person name="Jin W."/>
            <person name="Wang H."/>
            <person name="Yang Y."/>
            <person name="Li M."/>
            <person name="Liu J."/>
        </authorList>
    </citation>
    <scope>NUCLEOTIDE SEQUENCE</scope>
    <source>
        <strain evidence="1">AESS21</strain>
    </source>
</reference>
<dbReference type="Gene3D" id="3.40.50.150">
    <property type="entry name" value="Vaccinia Virus protein VP39"/>
    <property type="match status" value="1"/>
</dbReference>
<dbReference type="GO" id="GO:0008168">
    <property type="term" value="F:methyltransferase activity"/>
    <property type="evidence" value="ECO:0007669"/>
    <property type="project" value="UniProtKB-KW"/>
</dbReference>
<reference evidence="1" key="2">
    <citation type="journal article" date="2021" name="Microorganisms">
        <title>Bacterial Dimethylsulfoniopropionate Biosynthesis in the East China Sea.</title>
        <authorList>
            <person name="Liu J."/>
            <person name="Zhang Y."/>
            <person name="Liu J."/>
            <person name="Zhong H."/>
            <person name="Williams B.T."/>
            <person name="Zheng Y."/>
            <person name="Curson A.R.J."/>
            <person name="Sun C."/>
            <person name="Sun H."/>
            <person name="Song D."/>
            <person name="Wagner Mackenzie B."/>
            <person name="Bermejo Martinez A."/>
            <person name="Todd J.D."/>
            <person name="Zhang X.H."/>
        </authorList>
    </citation>
    <scope>NUCLEOTIDE SEQUENCE</scope>
    <source>
        <strain evidence="1">AESS21</strain>
    </source>
</reference>
<dbReference type="InterPro" id="IPR029063">
    <property type="entry name" value="SAM-dependent_MTases_sf"/>
</dbReference>
<dbReference type="SUPFAM" id="SSF53335">
    <property type="entry name" value="S-adenosyl-L-methionine-dependent methyltransferases"/>
    <property type="match status" value="1"/>
</dbReference>
<keyword evidence="1" id="KW-0489">Methyltransferase</keyword>
<organism evidence="1 2">
    <name type="scientific">Roseibium polysiphoniae</name>
    <dbReference type="NCBI Taxonomy" id="2571221"/>
    <lineage>
        <taxon>Bacteria</taxon>
        <taxon>Pseudomonadati</taxon>
        <taxon>Pseudomonadota</taxon>
        <taxon>Alphaproteobacteria</taxon>
        <taxon>Hyphomicrobiales</taxon>
        <taxon>Stappiaceae</taxon>
        <taxon>Roseibium</taxon>
    </lineage>
</organism>
<gene>
    <name evidence="1" type="ORF">DYI23_01350</name>
</gene>